<evidence type="ECO:0000313" key="2">
    <source>
        <dbReference type="EMBL" id="MDF3837031.1"/>
    </source>
</evidence>
<dbReference type="PROSITE" id="PS51257">
    <property type="entry name" value="PROKAR_LIPOPROTEIN"/>
    <property type="match status" value="1"/>
</dbReference>
<proteinExistence type="predicted"/>
<organism evidence="2 3">
    <name type="scientific">Cupriavidus basilensis</name>
    <dbReference type="NCBI Taxonomy" id="68895"/>
    <lineage>
        <taxon>Bacteria</taxon>
        <taxon>Pseudomonadati</taxon>
        <taxon>Pseudomonadota</taxon>
        <taxon>Betaproteobacteria</taxon>
        <taxon>Burkholderiales</taxon>
        <taxon>Burkholderiaceae</taxon>
        <taxon>Cupriavidus</taxon>
    </lineage>
</organism>
<comment type="caution">
    <text evidence="2">The sequence shown here is derived from an EMBL/GenBank/DDBJ whole genome shotgun (WGS) entry which is preliminary data.</text>
</comment>
<sequence length="551" mass="54726">MKLKPIAISFAALSLAACGGGGGSGDSASTSGGTATQTPAAQTVGGVVATGLPLSGAAVNMTCASGSGAATTATDGSYSVTIKGGSLPCVLTATSSDSKVVLHSLVPGSGSGSSNATAHITPLTELLVAQLSGQDPVQFASAFGPTTAVSATAVSSAQSALVSVLKNAGVDPSSVGDFIGGTITAGSHQGYDAILDTLQSTITSAGTSLGELSTAVANSTGSTTAAASTLATILAPANPDCTALKSGDHRLIKLSDGSAKLVTVDATKLTVAMSGTTYQLTKGATSCDFTLNDTGSTRLLVAKSGLAAWTNGTGTTGTVSLSMPAQTLDPSVINGAYNYAIFNGPSQNQFGTHHYSNGVTSAATNCTGYSSCAVDTVTPYGHLVATSDGGANWVDDGSQHSNGFHAFGFRNAQGKVLWIATVLDAGGGVGVFVPQTTLPLPAVGTTSAFWQSYVYNSTGLSAVTEDSHTITAQNGTNVTRTFADQHTDVLSFNDPFDGMRHRAANACTTTAGAATTCKSVLQLPLGGMTLAWFGSASTYAVSISVNKPGSM</sequence>
<reference evidence="2 3" key="1">
    <citation type="submission" date="2023-03" db="EMBL/GenBank/DDBJ databases">
        <title>Draft assemblies of triclosan tolerant bacteria isolated from returned activated sludge.</title>
        <authorList>
            <person name="Van Hamelsveld S."/>
        </authorList>
    </citation>
    <scope>NUCLEOTIDE SEQUENCE [LARGE SCALE GENOMIC DNA]</scope>
    <source>
        <strain evidence="2 3">GW210010_S58</strain>
    </source>
</reference>
<dbReference type="RefSeq" id="WP_276267345.1">
    <property type="nucleotide sequence ID" value="NZ_JARJLM010000476.1"/>
</dbReference>
<accession>A0ABT6AWM2</accession>
<evidence type="ECO:0008006" key="4">
    <source>
        <dbReference type="Google" id="ProtNLM"/>
    </source>
</evidence>
<gene>
    <name evidence="2" type="ORF">P3W85_29360</name>
</gene>
<evidence type="ECO:0000313" key="3">
    <source>
        <dbReference type="Proteomes" id="UP001216674"/>
    </source>
</evidence>
<evidence type="ECO:0000256" key="1">
    <source>
        <dbReference type="SAM" id="SignalP"/>
    </source>
</evidence>
<feature type="chain" id="PRO_5046233382" description="Lipoprotein" evidence="1">
    <location>
        <begin position="20"/>
        <end position="551"/>
    </location>
</feature>
<keyword evidence="1" id="KW-0732">Signal</keyword>
<name>A0ABT6AWM2_9BURK</name>
<keyword evidence="3" id="KW-1185">Reference proteome</keyword>
<dbReference type="EMBL" id="JARJLM010000476">
    <property type="protein sequence ID" value="MDF3837031.1"/>
    <property type="molecule type" value="Genomic_DNA"/>
</dbReference>
<protein>
    <recommendedName>
        <fullName evidence="4">Lipoprotein</fullName>
    </recommendedName>
</protein>
<dbReference type="Proteomes" id="UP001216674">
    <property type="component" value="Unassembled WGS sequence"/>
</dbReference>
<feature type="signal peptide" evidence="1">
    <location>
        <begin position="1"/>
        <end position="19"/>
    </location>
</feature>